<proteinExistence type="predicted"/>
<dbReference type="Gene3D" id="1.20.120.530">
    <property type="entry name" value="GntR ligand-binding domain-like"/>
    <property type="match status" value="1"/>
</dbReference>
<dbReference type="AlphaFoldDB" id="A0A1K2H6V5"/>
<dbReference type="Pfam" id="PF00392">
    <property type="entry name" value="GntR"/>
    <property type="match status" value="1"/>
</dbReference>
<dbReference type="InterPro" id="IPR000524">
    <property type="entry name" value="Tscrpt_reg_HTH_GntR"/>
</dbReference>
<feature type="domain" description="HTH gntR-type" evidence="4">
    <location>
        <begin position="9"/>
        <end position="77"/>
    </location>
</feature>
<keyword evidence="2 5" id="KW-0238">DNA-binding</keyword>
<reference evidence="5 6" key="1">
    <citation type="submission" date="2016-11" db="EMBL/GenBank/DDBJ databases">
        <authorList>
            <person name="Jaros S."/>
            <person name="Januszkiewicz K."/>
            <person name="Wedrychowicz H."/>
        </authorList>
    </citation>
    <scope>NUCLEOTIDE SEQUENCE [LARGE SCALE GENOMIC DNA]</scope>
    <source>
        <strain evidence="5 6">DSM 18899</strain>
    </source>
</reference>
<dbReference type="SUPFAM" id="SSF46785">
    <property type="entry name" value="Winged helix' DNA-binding domain"/>
    <property type="match status" value="1"/>
</dbReference>
<evidence type="ECO:0000256" key="2">
    <source>
        <dbReference type="ARBA" id="ARBA00023125"/>
    </source>
</evidence>
<evidence type="ECO:0000256" key="3">
    <source>
        <dbReference type="ARBA" id="ARBA00023163"/>
    </source>
</evidence>
<dbReference type="PANTHER" id="PTHR43537">
    <property type="entry name" value="TRANSCRIPTIONAL REGULATOR, GNTR FAMILY"/>
    <property type="match status" value="1"/>
</dbReference>
<evidence type="ECO:0000259" key="4">
    <source>
        <dbReference type="PROSITE" id="PS50949"/>
    </source>
</evidence>
<gene>
    <name evidence="5" type="ORF">SAMN02745887_00546</name>
</gene>
<dbReference type="PROSITE" id="PS50949">
    <property type="entry name" value="HTH_GNTR"/>
    <property type="match status" value="1"/>
</dbReference>
<dbReference type="InterPro" id="IPR008920">
    <property type="entry name" value="TF_FadR/GntR_C"/>
</dbReference>
<dbReference type="InterPro" id="IPR036390">
    <property type="entry name" value="WH_DNA-bd_sf"/>
</dbReference>
<keyword evidence="3" id="KW-0804">Transcription</keyword>
<dbReference type="STRING" id="1121279.SAMN02745887_00546"/>
<dbReference type="Gene3D" id="1.10.10.10">
    <property type="entry name" value="Winged helix-like DNA-binding domain superfamily/Winged helix DNA-binding domain"/>
    <property type="match status" value="1"/>
</dbReference>
<dbReference type="CDD" id="cd07377">
    <property type="entry name" value="WHTH_GntR"/>
    <property type="match status" value="1"/>
</dbReference>
<dbReference type="Pfam" id="PF07729">
    <property type="entry name" value="FCD"/>
    <property type="match status" value="1"/>
</dbReference>
<protein>
    <submittedName>
        <fullName evidence="5">DNA-binding transcriptional regulator, FadR family</fullName>
    </submittedName>
</protein>
<dbReference type="RefSeq" id="WP_072427092.1">
    <property type="nucleotide sequence ID" value="NZ_FPKR01000002.1"/>
</dbReference>
<dbReference type="SUPFAM" id="SSF48008">
    <property type="entry name" value="GntR ligand-binding domain-like"/>
    <property type="match status" value="1"/>
</dbReference>
<dbReference type="GO" id="GO:0003700">
    <property type="term" value="F:DNA-binding transcription factor activity"/>
    <property type="evidence" value="ECO:0007669"/>
    <property type="project" value="InterPro"/>
</dbReference>
<keyword evidence="6" id="KW-1185">Reference proteome</keyword>
<dbReference type="SMART" id="SM00895">
    <property type="entry name" value="FCD"/>
    <property type="match status" value="1"/>
</dbReference>
<sequence length="230" mass="24544">MADSKVFRRSLVEQVADLLRERIAAGDWPTGTRIPTEPELVELSGASRNTVREAVRALTFAGVLETCQGDGTYVRNRIDPSATMRALGRASLREHLELRSLLEVEAARLAALRRSPAELAQLAALLAARGDRAPDAAGLADFIERDVRFHRQIAAMAGNAALAQLYDFFAVSIEQHLADALQDKALPEPGHAEHAAVVAAIAAGDAEAAAAAARQISGPTLARLATEQVR</sequence>
<dbReference type="Proteomes" id="UP000186513">
    <property type="component" value="Unassembled WGS sequence"/>
</dbReference>
<dbReference type="GO" id="GO:0003677">
    <property type="term" value="F:DNA binding"/>
    <property type="evidence" value="ECO:0007669"/>
    <property type="project" value="UniProtKB-KW"/>
</dbReference>
<dbReference type="PRINTS" id="PR00035">
    <property type="entry name" value="HTHGNTR"/>
</dbReference>
<dbReference type="OrthoDB" id="5450856at2"/>
<name>A0A1K2H6V5_9NEIS</name>
<dbReference type="SMART" id="SM00345">
    <property type="entry name" value="HTH_GNTR"/>
    <property type="match status" value="1"/>
</dbReference>
<dbReference type="InterPro" id="IPR036388">
    <property type="entry name" value="WH-like_DNA-bd_sf"/>
</dbReference>
<organism evidence="5 6">
    <name type="scientific">Chitinimonas taiwanensis DSM 18899</name>
    <dbReference type="NCBI Taxonomy" id="1121279"/>
    <lineage>
        <taxon>Bacteria</taxon>
        <taxon>Pseudomonadati</taxon>
        <taxon>Pseudomonadota</taxon>
        <taxon>Betaproteobacteria</taxon>
        <taxon>Neisseriales</taxon>
        <taxon>Chitinibacteraceae</taxon>
        <taxon>Chitinimonas</taxon>
    </lineage>
</organism>
<dbReference type="PANTHER" id="PTHR43537:SF51">
    <property type="entry name" value="HTH-TYPE TRANSCRIPTIONAL REGULATOR LGOR-RELATED"/>
    <property type="match status" value="1"/>
</dbReference>
<dbReference type="EMBL" id="FPKR01000002">
    <property type="protein sequence ID" value="SFZ72159.1"/>
    <property type="molecule type" value="Genomic_DNA"/>
</dbReference>
<dbReference type="InterPro" id="IPR011711">
    <property type="entry name" value="GntR_C"/>
</dbReference>
<evidence type="ECO:0000313" key="6">
    <source>
        <dbReference type="Proteomes" id="UP000186513"/>
    </source>
</evidence>
<evidence type="ECO:0000256" key="1">
    <source>
        <dbReference type="ARBA" id="ARBA00023015"/>
    </source>
</evidence>
<evidence type="ECO:0000313" key="5">
    <source>
        <dbReference type="EMBL" id="SFZ72159.1"/>
    </source>
</evidence>
<keyword evidence="1" id="KW-0805">Transcription regulation</keyword>
<accession>A0A1K2H6V5</accession>